<sequence length="331" mass="39379">MFEISNCISLKREHLRVSIRRQKNEEIFSKSRKVIQTDNAALMNYLISRNEDDVIFNLKEFIENRSQNIYESQQILKWLLEYEKLNQSTQAQQLTLFFLHQVSLNIEVKYIKLAASLLKQICFQDEDALILTTKLSHKSTMRSQIFINELSNEDFIIDLMGSQLNTLELICNIMADEQFIYLMFNKHPYFLDYFIAKLHDLRSCQLAINLFYDMANSEKLCPIISNKHVIHDLILLIPSQRILEILILIHQHSYNAELLEEINLIKYYIELLDSKMFLEEVLFLINFMLDSKLNQFLLNQLLLRKKHLQDLCYYQNHQVNKLAANILDKYL</sequence>
<dbReference type="AlphaFoldDB" id="A0A8S1JQ01"/>
<reference evidence="1" key="1">
    <citation type="submission" date="2021-01" db="EMBL/GenBank/DDBJ databases">
        <authorList>
            <consortium name="Genoscope - CEA"/>
            <person name="William W."/>
        </authorList>
    </citation>
    <scope>NUCLEOTIDE SEQUENCE</scope>
</reference>
<dbReference type="OMA" id="QFIYLMF"/>
<evidence type="ECO:0000313" key="1">
    <source>
        <dbReference type="EMBL" id="CAD8043975.1"/>
    </source>
</evidence>
<evidence type="ECO:0000313" key="2">
    <source>
        <dbReference type="Proteomes" id="UP000688137"/>
    </source>
</evidence>
<name>A0A8S1JQ01_PARPR</name>
<accession>A0A8S1JQ01</accession>
<keyword evidence="2" id="KW-1185">Reference proteome</keyword>
<comment type="caution">
    <text evidence="1">The sequence shown here is derived from an EMBL/GenBank/DDBJ whole genome shotgun (WGS) entry which is preliminary data.</text>
</comment>
<protein>
    <submittedName>
        <fullName evidence="1">Uncharacterized protein</fullName>
    </submittedName>
</protein>
<dbReference type="Proteomes" id="UP000688137">
    <property type="component" value="Unassembled WGS sequence"/>
</dbReference>
<gene>
    <name evidence="1" type="ORF">PPRIM_AZ9-3.1.T0060057</name>
</gene>
<dbReference type="EMBL" id="CAJJDM010000003">
    <property type="protein sequence ID" value="CAD8043975.1"/>
    <property type="molecule type" value="Genomic_DNA"/>
</dbReference>
<proteinExistence type="predicted"/>
<organism evidence="1 2">
    <name type="scientific">Paramecium primaurelia</name>
    <dbReference type="NCBI Taxonomy" id="5886"/>
    <lineage>
        <taxon>Eukaryota</taxon>
        <taxon>Sar</taxon>
        <taxon>Alveolata</taxon>
        <taxon>Ciliophora</taxon>
        <taxon>Intramacronucleata</taxon>
        <taxon>Oligohymenophorea</taxon>
        <taxon>Peniculida</taxon>
        <taxon>Parameciidae</taxon>
        <taxon>Paramecium</taxon>
    </lineage>
</organism>